<reference evidence="8 9" key="1">
    <citation type="submission" date="2024-05" db="EMBL/GenBank/DDBJ databases">
        <title>Long read based assembly of the Candida bracarensis genome reveals expanded adhesin content.</title>
        <authorList>
            <person name="Marcet-Houben M."/>
            <person name="Ksiezopolska E."/>
            <person name="Gabaldon T."/>
        </authorList>
    </citation>
    <scope>NUCLEOTIDE SEQUENCE [LARGE SCALE GENOMIC DNA]</scope>
    <source>
        <strain evidence="8 9">CBM6</strain>
    </source>
</reference>
<dbReference type="InterPro" id="IPR001969">
    <property type="entry name" value="Aspartic_peptidase_AS"/>
</dbReference>
<accession>A0ABR4NTC9</accession>
<dbReference type="PANTHER" id="PTHR47966:SF65">
    <property type="entry name" value="ASPARTIC-TYPE ENDOPEPTIDASE"/>
    <property type="match status" value="1"/>
</dbReference>
<evidence type="ECO:0000256" key="1">
    <source>
        <dbReference type="ARBA" id="ARBA00007447"/>
    </source>
</evidence>
<evidence type="ECO:0000256" key="4">
    <source>
        <dbReference type="ARBA" id="ARBA00022750"/>
    </source>
</evidence>
<proteinExistence type="inferred from homology"/>
<comment type="similarity">
    <text evidence="1 6">Belongs to the peptidase A1 family.</text>
</comment>
<dbReference type="PROSITE" id="PS00141">
    <property type="entry name" value="ASP_PROTEASE"/>
    <property type="match status" value="1"/>
</dbReference>
<dbReference type="CDD" id="cd05474">
    <property type="entry name" value="SAP_like"/>
    <property type="match status" value="1"/>
</dbReference>
<evidence type="ECO:0000313" key="8">
    <source>
        <dbReference type="EMBL" id="KAL3231651.1"/>
    </source>
</evidence>
<evidence type="ECO:0000256" key="5">
    <source>
        <dbReference type="ARBA" id="ARBA00022801"/>
    </source>
</evidence>
<dbReference type="SUPFAM" id="SSF50630">
    <property type="entry name" value="Acid proteases"/>
    <property type="match status" value="1"/>
</dbReference>
<gene>
    <name evidence="8" type="ORF">RNJ44_00186</name>
</gene>
<comment type="caution">
    <text evidence="8">The sequence shown here is derived from an EMBL/GenBank/DDBJ whole genome shotgun (WGS) entry which is preliminary data.</text>
</comment>
<dbReference type="InterPro" id="IPR033876">
    <property type="entry name" value="SAP-like"/>
</dbReference>
<name>A0ABR4NTC9_9SACH</name>
<dbReference type="PRINTS" id="PR00792">
    <property type="entry name" value="PEPSIN"/>
</dbReference>
<keyword evidence="4 6" id="KW-0064">Aspartyl protease</keyword>
<keyword evidence="3" id="KW-0732">Signal</keyword>
<keyword evidence="2 6" id="KW-0645">Protease</keyword>
<dbReference type="PANTHER" id="PTHR47966">
    <property type="entry name" value="BETA-SITE APP-CLEAVING ENZYME, ISOFORM A-RELATED"/>
    <property type="match status" value="1"/>
</dbReference>
<evidence type="ECO:0000256" key="3">
    <source>
        <dbReference type="ARBA" id="ARBA00022729"/>
    </source>
</evidence>
<dbReference type="InterPro" id="IPR001461">
    <property type="entry name" value="Aspartic_peptidase_A1"/>
</dbReference>
<evidence type="ECO:0000256" key="2">
    <source>
        <dbReference type="ARBA" id="ARBA00022670"/>
    </source>
</evidence>
<dbReference type="InterPro" id="IPR033121">
    <property type="entry name" value="PEPTIDASE_A1"/>
</dbReference>
<dbReference type="PROSITE" id="PS51767">
    <property type="entry name" value="PEPTIDASE_A1"/>
    <property type="match status" value="1"/>
</dbReference>
<evidence type="ECO:0000256" key="6">
    <source>
        <dbReference type="RuleBase" id="RU000454"/>
    </source>
</evidence>
<keyword evidence="5 6" id="KW-0378">Hydrolase</keyword>
<dbReference type="Pfam" id="PF00026">
    <property type="entry name" value="Asp"/>
    <property type="match status" value="1"/>
</dbReference>
<protein>
    <recommendedName>
        <fullName evidence="7">Peptidase A1 domain-containing protein</fullName>
    </recommendedName>
</protein>
<feature type="domain" description="Peptidase A1" evidence="7">
    <location>
        <begin position="48"/>
        <end position="414"/>
    </location>
</feature>
<dbReference type="Proteomes" id="UP001623330">
    <property type="component" value="Unassembled WGS sequence"/>
</dbReference>
<dbReference type="InterPro" id="IPR021109">
    <property type="entry name" value="Peptidase_aspartic_dom_sf"/>
</dbReference>
<evidence type="ECO:0000313" key="9">
    <source>
        <dbReference type="Proteomes" id="UP001623330"/>
    </source>
</evidence>
<dbReference type="Gene3D" id="2.40.70.10">
    <property type="entry name" value="Acid Proteases"/>
    <property type="match status" value="2"/>
</dbReference>
<evidence type="ECO:0000259" key="7">
    <source>
        <dbReference type="PROSITE" id="PS51767"/>
    </source>
</evidence>
<organism evidence="8 9">
    <name type="scientific">Nakaseomyces bracarensis</name>
    <dbReference type="NCBI Taxonomy" id="273131"/>
    <lineage>
        <taxon>Eukaryota</taxon>
        <taxon>Fungi</taxon>
        <taxon>Dikarya</taxon>
        <taxon>Ascomycota</taxon>
        <taxon>Saccharomycotina</taxon>
        <taxon>Saccharomycetes</taxon>
        <taxon>Saccharomycetales</taxon>
        <taxon>Saccharomycetaceae</taxon>
        <taxon>Nakaseomyces</taxon>
    </lineage>
</organism>
<sequence length="508" mass="54453">MKLGIAALAGVAVGQKYVSLPFSKSGVEELHRRDDWVDVDLVNEKTFYGVEIGIGTPMQNVTVQLDTGSSDFWVMGADNAFCKSNRGKKPKGSVTILDPGTRGFPTATNGIPYAEKTIQCQKYGVFNSTNSSTFKDNNTDFLVVYGSEAYASGNWGTDEVTVGGMKVDNVSIGVANFSNNTYGILGIGFPALESTGSLLSNVSAANSSLENESPYMNFPQLLKERGLINKVAYSLFLNSSKAKTGSILFGAVDHSRYEGTLYSLPIVRSDRDYGSKAPFETVITLDSISWGTEGNLTVGTEGKIGALLDSGTATTIIPLDWFQNLTDSLGGEIDENFNGLRLPKCPKKKENPQISFQFSGVNITFDMKNIIVKHKGKCYLDINISPDSTTIIGANVLNNMYAVFDLEDYKIAIAKASTTYNESQIEEISDDIPSAVSAPQYSATYSAVSEVVNVLAPTDDDSSSASASATGKSVKLARRAVETANIGMSTKATSSLALAFAFMVTLFL</sequence>
<dbReference type="EMBL" id="JBEVYD010000006">
    <property type="protein sequence ID" value="KAL3231651.1"/>
    <property type="molecule type" value="Genomic_DNA"/>
</dbReference>
<keyword evidence="9" id="KW-1185">Reference proteome</keyword>